<keyword evidence="3" id="KW-0813">Transport</keyword>
<keyword evidence="10" id="KW-1185">Reference proteome</keyword>
<dbReference type="PANTHER" id="PTHR34975">
    <property type="entry name" value="SPORE GERMINATION PROTEIN A2"/>
    <property type="match status" value="1"/>
</dbReference>
<protein>
    <submittedName>
        <fullName evidence="9">Spore germination protein</fullName>
    </submittedName>
</protein>
<evidence type="ECO:0000313" key="9">
    <source>
        <dbReference type="EMBL" id="ABO50258.1"/>
    </source>
</evidence>
<feature type="transmembrane region" description="Helical" evidence="8">
    <location>
        <begin position="39"/>
        <end position="58"/>
    </location>
</feature>
<comment type="similarity">
    <text evidence="2">Belongs to the amino acid-polyamine-organocation (APC) superfamily. Spore germination protein (SGP) (TC 2.A.3.9) family.</text>
</comment>
<evidence type="ECO:0000256" key="7">
    <source>
        <dbReference type="ARBA" id="ARBA00023136"/>
    </source>
</evidence>
<sequence length="369" mass="41493">MIQEGKIGFAEGFSLLLITNISILFLTLPAKLIGEHKTMAYLVYFLVLVMVLLIFWLMAALMKRHQNITLIEVSEKLLGPYLGMVINLVFVLYFIVWESLLLRMYSETFITTALPRTPVSAVLTTLVLAAFISAFYGLEVLARVARVSLTFIVLGLTIVFLSIMKEVDVTNLYPLWTSEPITLFSNGVLHYTAAADLLVPAIIIHAFGGWRHFCRAGLLAFLTSRIIVGIALLLILLTFGVQPSSEMLLPFYELSKLISFGRFFQRLEAVFLLTWSMVGYIKIGLYLYIIAVILARMFRLEDYRPLLWVVALLCYVLSILPADLPTALVYYEAMRGTLGLVPTLAVPLLLLLVSMFKKNEELGNDDSKT</sequence>
<dbReference type="KEGG" id="drm:Dred_1733"/>
<evidence type="ECO:0000256" key="8">
    <source>
        <dbReference type="SAM" id="Phobius"/>
    </source>
</evidence>
<accession>A4J5A5</accession>
<keyword evidence="6 8" id="KW-1133">Transmembrane helix</keyword>
<keyword evidence="4" id="KW-0309">Germination</keyword>
<evidence type="ECO:0000256" key="2">
    <source>
        <dbReference type="ARBA" id="ARBA00007998"/>
    </source>
</evidence>
<dbReference type="eggNOG" id="COG0814">
    <property type="taxonomic scope" value="Bacteria"/>
</dbReference>
<evidence type="ECO:0000256" key="5">
    <source>
        <dbReference type="ARBA" id="ARBA00022692"/>
    </source>
</evidence>
<dbReference type="AlphaFoldDB" id="A4J5A5"/>
<name>A4J5A5_DESRM</name>
<feature type="transmembrane region" description="Helical" evidence="8">
    <location>
        <begin position="337"/>
        <end position="356"/>
    </location>
</feature>
<dbReference type="NCBIfam" id="TIGR00912">
    <property type="entry name" value="2A0309"/>
    <property type="match status" value="1"/>
</dbReference>
<keyword evidence="5 8" id="KW-0812">Transmembrane</keyword>
<dbReference type="EMBL" id="CP000612">
    <property type="protein sequence ID" value="ABO50258.1"/>
    <property type="molecule type" value="Genomic_DNA"/>
</dbReference>
<evidence type="ECO:0000313" key="10">
    <source>
        <dbReference type="Proteomes" id="UP000001556"/>
    </source>
</evidence>
<gene>
    <name evidence="9" type="ordered locus">Dred_1733</name>
</gene>
<organism evidence="9 10">
    <name type="scientific">Desulforamulus reducens (strain ATCC BAA-1160 / DSM 100696 / MI-1)</name>
    <name type="common">Desulfotomaculum reducens</name>
    <dbReference type="NCBI Taxonomy" id="349161"/>
    <lineage>
        <taxon>Bacteria</taxon>
        <taxon>Bacillati</taxon>
        <taxon>Bacillota</taxon>
        <taxon>Clostridia</taxon>
        <taxon>Eubacteriales</taxon>
        <taxon>Peptococcaceae</taxon>
        <taxon>Desulforamulus</taxon>
    </lineage>
</organism>
<evidence type="ECO:0000256" key="1">
    <source>
        <dbReference type="ARBA" id="ARBA00004141"/>
    </source>
</evidence>
<feature type="transmembrane region" description="Helical" evidence="8">
    <location>
        <begin position="144"/>
        <end position="163"/>
    </location>
</feature>
<dbReference type="InterPro" id="IPR004761">
    <property type="entry name" value="Spore_GerAB"/>
</dbReference>
<feature type="transmembrane region" description="Helical" evidence="8">
    <location>
        <begin position="183"/>
        <end position="207"/>
    </location>
</feature>
<dbReference type="RefSeq" id="WP_011878072.1">
    <property type="nucleotide sequence ID" value="NC_009253.1"/>
</dbReference>
<feature type="transmembrane region" description="Helical" evidence="8">
    <location>
        <begin position="269"/>
        <end position="294"/>
    </location>
</feature>
<dbReference type="PANTHER" id="PTHR34975:SF2">
    <property type="entry name" value="SPORE GERMINATION PROTEIN A2"/>
    <property type="match status" value="1"/>
</dbReference>
<feature type="transmembrane region" description="Helical" evidence="8">
    <location>
        <begin position="306"/>
        <end position="331"/>
    </location>
</feature>
<dbReference type="GO" id="GO:0016020">
    <property type="term" value="C:membrane"/>
    <property type="evidence" value="ECO:0007669"/>
    <property type="project" value="UniProtKB-SubCell"/>
</dbReference>
<feature type="transmembrane region" description="Helical" evidence="8">
    <location>
        <begin position="219"/>
        <end position="241"/>
    </location>
</feature>
<dbReference type="GO" id="GO:0009847">
    <property type="term" value="P:spore germination"/>
    <property type="evidence" value="ECO:0007669"/>
    <property type="project" value="InterPro"/>
</dbReference>
<reference evidence="9 10" key="1">
    <citation type="submission" date="2007-03" db="EMBL/GenBank/DDBJ databases">
        <title>Complete sequence of Desulfotomaculum reducens MI-1.</title>
        <authorList>
            <consortium name="US DOE Joint Genome Institute"/>
            <person name="Copeland A."/>
            <person name="Lucas S."/>
            <person name="Lapidus A."/>
            <person name="Barry K."/>
            <person name="Detter J.C."/>
            <person name="Glavina del Rio T."/>
            <person name="Hammon N."/>
            <person name="Israni S."/>
            <person name="Dalin E."/>
            <person name="Tice H."/>
            <person name="Pitluck S."/>
            <person name="Sims D."/>
            <person name="Brettin T."/>
            <person name="Bruce D."/>
            <person name="Han C."/>
            <person name="Tapia R."/>
            <person name="Schmutz J."/>
            <person name="Larimer F."/>
            <person name="Land M."/>
            <person name="Hauser L."/>
            <person name="Kyrpides N."/>
            <person name="Kim E."/>
            <person name="Tebo B.M."/>
            <person name="Richardson P."/>
        </authorList>
    </citation>
    <scope>NUCLEOTIDE SEQUENCE [LARGE SCALE GENOMIC DNA]</scope>
    <source>
        <strain evidence="9 10">MI-1</strain>
    </source>
</reference>
<proteinExistence type="inferred from homology"/>
<dbReference type="Proteomes" id="UP000001556">
    <property type="component" value="Chromosome"/>
</dbReference>
<comment type="subcellular location">
    <subcellularLocation>
        <location evidence="1">Membrane</location>
        <topology evidence="1">Multi-pass membrane protein</topology>
    </subcellularLocation>
</comment>
<dbReference type="Pfam" id="PF03845">
    <property type="entry name" value="Spore_permease"/>
    <property type="match status" value="1"/>
</dbReference>
<feature type="transmembrane region" description="Helical" evidence="8">
    <location>
        <begin position="117"/>
        <end position="137"/>
    </location>
</feature>
<feature type="transmembrane region" description="Helical" evidence="8">
    <location>
        <begin position="78"/>
        <end position="97"/>
    </location>
</feature>
<dbReference type="OrthoDB" id="1675410at2"/>
<feature type="transmembrane region" description="Helical" evidence="8">
    <location>
        <begin position="12"/>
        <end position="33"/>
    </location>
</feature>
<dbReference type="HOGENOM" id="CLU_047547_1_0_9"/>
<keyword evidence="7 8" id="KW-0472">Membrane</keyword>
<evidence type="ECO:0000256" key="6">
    <source>
        <dbReference type="ARBA" id="ARBA00022989"/>
    </source>
</evidence>
<evidence type="ECO:0000256" key="3">
    <source>
        <dbReference type="ARBA" id="ARBA00022448"/>
    </source>
</evidence>
<evidence type="ECO:0000256" key="4">
    <source>
        <dbReference type="ARBA" id="ARBA00022544"/>
    </source>
</evidence>
<dbReference type="STRING" id="349161.Dred_1733"/>